<feature type="signal peptide" evidence="1">
    <location>
        <begin position="1"/>
        <end position="15"/>
    </location>
</feature>
<keyword evidence="3" id="KW-1185">Reference proteome</keyword>
<dbReference type="AlphaFoldDB" id="A0A8C4KYF8"/>
<reference evidence="2" key="3">
    <citation type="submission" date="2025-09" db="UniProtKB">
        <authorList>
            <consortium name="Ensembl"/>
        </authorList>
    </citation>
    <scope>IDENTIFICATION</scope>
</reference>
<reference evidence="2" key="2">
    <citation type="submission" date="2025-08" db="UniProtKB">
        <authorList>
            <consortium name="Ensembl"/>
        </authorList>
    </citation>
    <scope>IDENTIFICATION</scope>
</reference>
<protein>
    <submittedName>
        <fullName evidence="2">Uncharacterized protein</fullName>
    </submittedName>
</protein>
<keyword evidence="1" id="KW-0732">Signal</keyword>
<sequence>MTILPVILMRHYCSLFFLCFFYREELRTTKQALTAMPHGLVQGLGGVPMSAGVGPFLQDNWHFCWEVK</sequence>
<reference evidence="2 3" key="1">
    <citation type="journal article" date="2020" name="Nat. Commun.">
        <title>Donkey genomes provide new insights into domestication and selection for coat color.</title>
        <authorList>
            <person name="Wang"/>
            <person name="C."/>
            <person name="Li"/>
            <person name="H."/>
            <person name="Guo"/>
            <person name="Y."/>
            <person name="Huang"/>
            <person name="J."/>
            <person name="Sun"/>
            <person name="Y."/>
            <person name="Min"/>
            <person name="J."/>
            <person name="Wang"/>
            <person name="J."/>
            <person name="Fang"/>
            <person name="X."/>
            <person name="Zhao"/>
            <person name="Z."/>
            <person name="Wang"/>
            <person name="S."/>
            <person name="Zhang"/>
            <person name="Y."/>
            <person name="Liu"/>
            <person name="Q."/>
            <person name="Jiang"/>
            <person name="Q."/>
            <person name="Wang"/>
            <person name="X."/>
            <person name="Guo"/>
            <person name="Y."/>
            <person name="Yang"/>
            <person name="C."/>
            <person name="Wang"/>
            <person name="Y."/>
            <person name="Tian"/>
            <person name="F."/>
            <person name="Zhuang"/>
            <person name="G."/>
            <person name="Fan"/>
            <person name="Y."/>
            <person name="Gao"/>
            <person name="Q."/>
            <person name="Li"/>
            <person name="Y."/>
            <person name="Ju"/>
            <person name="Z."/>
            <person name="Li"/>
            <person name="J."/>
            <person name="Li"/>
            <person name="R."/>
            <person name="Hou"/>
            <person name="M."/>
            <person name="Yang"/>
            <person name="G."/>
            <person name="Liu"/>
            <person name="G."/>
            <person name="Liu"/>
            <person name="W."/>
            <person name="Guo"/>
            <person name="J."/>
            <person name="Pan"/>
            <person name="S."/>
            <person name="Fan"/>
            <person name="G."/>
            <person name="Zhang"/>
            <person name="W."/>
            <person name="Zhang"/>
            <person name="R."/>
            <person name="Yu"/>
            <person name="J."/>
            <person name="Zhang"/>
            <person name="X."/>
            <person name="Yin"/>
            <person name="Q."/>
            <person name="Ji"/>
            <person name="C."/>
            <person name="Jin"/>
            <person name="Y."/>
            <person name="Yue"/>
            <person name="G."/>
            <person name="Liu"/>
            <person name="M."/>
            <person name="Xu"/>
            <person name="J."/>
            <person name="Liu"/>
            <person name="S."/>
            <person name="Jordana"/>
            <person name="J."/>
            <person name="Noce"/>
            <person name="A."/>
            <person name="Amills"/>
            <person name="M."/>
            <person name="Wu"/>
            <person name="D.D."/>
            <person name="Li"/>
            <person name="S."/>
            <person name="Zhou"/>
            <person name="X. and Zhong"/>
            <person name="J."/>
        </authorList>
    </citation>
    <scope>NUCLEOTIDE SEQUENCE [LARGE SCALE GENOMIC DNA]</scope>
</reference>
<evidence type="ECO:0000256" key="1">
    <source>
        <dbReference type="SAM" id="SignalP"/>
    </source>
</evidence>
<dbReference type="GeneTree" id="ENSGT00950000185367"/>
<dbReference type="Proteomes" id="UP000694387">
    <property type="component" value="Chromosome 6"/>
</dbReference>
<proteinExistence type="predicted"/>
<organism evidence="2 3">
    <name type="scientific">Equus asinus</name>
    <name type="common">Donkey</name>
    <name type="synonym">Equus africanus asinus</name>
    <dbReference type="NCBI Taxonomy" id="9793"/>
    <lineage>
        <taxon>Eukaryota</taxon>
        <taxon>Metazoa</taxon>
        <taxon>Chordata</taxon>
        <taxon>Craniata</taxon>
        <taxon>Vertebrata</taxon>
        <taxon>Euteleostomi</taxon>
        <taxon>Mammalia</taxon>
        <taxon>Eutheria</taxon>
        <taxon>Laurasiatheria</taxon>
        <taxon>Perissodactyla</taxon>
        <taxon>Equidae</taxon>
        <taxon>Equus</taxon>
    </lineage>
</organism>
<accession>A0A8C4KYF8</accession>
<feature type="chain" id="PRO_5034280206" evidence="1">
    <location>
        <begin position="16"/>
        <end position="68"/>
    </location>
</feature>
<name>A0A8C4KYF8_EQUAS</name>
<evidence type="ECO:0000313" key="2">
    <source>
        <dbReference type="Ensembl" id="ENSEASP00005004080.1"/>
    </source>
</evidence>
<dbReference type="Ensembl" id="ENSEAST00005004470.2">
    <property type="protein sequence ID" value="ENSEASP00005004080.1"/>
    <property type="gene ID" value="ENSEASG00005003078.2"/>
</dbReference>
<dbReference type="OMA" id="CMAVGTR"/>
<evidence type="ECO:0000313" key="3">
    <source>
        <dbReference type="Proteomes" id="UP000694387"/>
    </source>
</evidence>